<comment type="similarity">
    <text evidence="1 2">Belongs to the plant LTP family.</text>
</comment>
<protein>
    <recommendedName>
        <fullName evidence="2">Non-specific lipid-transfer protein</fullName>
    </recommendedName>
</protein>
<dbReference type="SMART" id="SM00499">
    <property type="entry name" value="AAI"/>
    <property type="match status" value="1"/>
</dbReference>
<keyword evidence="3" id="KW-0732">Signal</keyword>
<dbReference type="PRINTS" id="PR00382">
    <property type="entry name" value="LIPIDTRNSFER"/>
</dbReference>
<feature type="domain" description="Bifunctional inhibitor/plant lipid transfer protein/seed storage helical" evidence="4">
    <location>
        <begin position="33"/>
        <end position="117"/>
    </location>
</feature>
<comment type="caution">
    <text evidence="5">The sequence shown here is derived from an EMBL/GenBank/DDBJ whole genome shotgun (WGS) entry which is preliminary data.</text>
</comment>
<evidence type="ECO:0000256" key="2">
    <source>
        <dbReference type="RuleBase" id="RU000628"/>
    </source>
</evidence>
<comment type="function">
    <text evidence="2">Plant non-specific lipid-transfer proteins transfer phospholipids as well as galactolipids across membranes. May play a role in wax or cutin deposition in the cell walls of expanding epidermal cells and certain secretory tissues.</text>
</comment>
<dbReference type="InterPro" id="IPR016140">
    <property type="entry name" value="Bifunc_inhib/LTP/seed_store"/>
</dbReference>
<dbReference type="PANTHER" id="PTHR33076">
    <property type="entry name" value="NON-SPECIFIC LIPID-TRANSFER PROTEIN 2-RELATED"/>
    <property type="match status" value="1"/>
</dbReference>
<dbReference type="GO" id="GO:0008289">
    <property type="term" value="F:lipid binding"/>
    <property type="evidence" value="ECO:0007669"/>
    <property type="project" value="UniProtKB-KW"/>
</dbReference>
<dbReference type="SUPFAM" id="SSF47699">
    <property type="entry name" value="Bifunctional inhibitor/lipid-transfer protein/seed storage 2S albumin"/>
    <property type="match status" value="1"/>
</dbReference>
<dbReference type="Pfam" id="PF00234">
    <property type="entry name" value="Tryp_alpha_amyl"/>
    <property type="match status" value="1"/>
</dbReference>
<sequence length="119" mass="12777">MMVNITSKTYTMLLLVITLLMVFAYHKGEAIQCSQVHMYLAPCLPYLTAGGIPSQQCCGGLNNLKAAVPGKADQQTACQCLKSVAKTIPGINDDNAKQLPAKCNIDIGIPFSQSVDCNR</sequence>
<feature type="chain" id="PRO_5044788451" description="Non-specific lipid-transfer protein" evidence="3">
    <location>
        <begin position="31"/>
        <end position="119"/>
    </location>
</feature>
<gene>
    <name evidence="5" type="ORF">ERUC_LOCUS9249</name>
</gene>
<evidence type="ECO:0000256" key="1">
    <source>
        <dbReference type="ARBA" id="ARBA00009748"/>
    </source>
</evidence>
<keyword evidence="6" id="KW-1185">Reference proteome</keyword>
<dbReference type="InterPro" id="IPR036312">
    <property type="entry name" value="Bifun_inhib/LTP/seed_sf"/>
</dbReference>
<evidence type="ECO:0000313" key="5">
    <source>
        <dbReference type="EMBL" id="CAH8320971.1"/>
    </source>
</evidence>
<dbReference type="InterPro" id="IPR000528">
    <property type="entry name" value="Plant_nsLTP"/>
</dbReference>
<accession>A0ABC8JDQ5</accession>
<proteinExistence type="inferred from homology"/>
<reference evidence="5 6" key="1">
    <citation type="submission" date="2022-03" db="EMBL/GenBank/DDBJ databases">
        <authorList>
            <person name="Macdonald S."/>
            <person name="Ahmed S."/>
            <person name="Newling K."/>
        </authorList>
    </citation>
    <scope>NUCLEOTIDE SEQUENCE [LARGE SCALE GENOMIC DNA]</scope>
</reference>
<dbReference type="Proteomes" id="UP001642260">
    <property type="component" value="Unassembled WGS sequence"/>
</dbReference>
<keyword evidence="2" id="KW-0446">Lipid-binding</keyword>
<keyword evidence="2" id="KW-0813">Transport</keyword>
<evidence type="ECO:0000256" key="3">
    <source>
        <dbReference type="SAM" id="SignalP"/>
    </source>
</evidence>
<organism evidence="5 6">
    <name type="scientific">Eruca vesicaria subsp. sativa</name>
    <name type="common">Garden rocket</name>
    <name type="synonym">Eruca sativa</name>
    <dbReference type="NCBI Taxonomy" id="29727"/>
    <lineage>
        <taxon>Eukaryota</taxon>
        <taxon>Viridiplantae</taxon>
        <taxon>Streptophyta</taxon>
        <taxon>Embryophyta</taxon>
        <taxon>Tracheophyta</taxon>
        <taxon>Spermatophyta</taxon>
        <taxon>Magnoliopsida</taxon>
        <taxon>eudicotyledons</taxon>
        <taxon>Gunneridae</taxon>
        <taxon>Pentapetalae</taxon>
        <taxon>rosids</taxon>
        <taxon>malvids</taxon>
        <taxon>Brassicales</taxon>
        <taxon>Brassicaceae</taxon>
        <taxon>Brassiceae</taxon>
        <taxon>Eruca</taxon>
    </lineage>
</organism>
<dbReference type="Gene3D" id="1.10.110.10">
    <property type="entry name" value="Plant lipid-transfer and hydrophobic proteins"/>
    <property type="match status" value="1"/>
</dbReference>
<evidence type="ECO:0000313" key="6">
    <source>
        <dbReference type="Proteomes" id="UP001642260"/>
    </source>
</evidence>
<name>A0ABC8JDQ5_ERUVS</name>
<feature type="signal peptide" evidence="3">
    <location>
        <begin position="1"/>
        <end position="30"/>
    </location>
</feature>
<dbReference type="AlphaFoldDB" id="A0ABC8JDQ5"/>
<dbReference type="EMBL" id="CAKOAT010094932">
    <property type="protein sequence ID" value="CAH8320971.1"/>
    <property type="molecule type" value="Genomic_DNA"/>
</dbReference>
<evidence type="ECO:0000259" key="4">
    <source>
        <dbReference type="SMART" id="SM00499"/>
    </source>
</evidence>
<dbReference type="CDD" id="cd01960">
    <property type="entry name" value="nsLTP1"/>
    <property type="match status" value="1"/>
</dbReference>